<evidence type="ECO:0000313" key="2">
    <source>
        <dbReference type="Proteomes" id="UP000265520"/>
    </source>
</evidence>
<organism evidence="1 2">
    <name type="scientific">Trifolium medium</name>
    <dbReference type="NCBI Taxonomy" id="97028"/>
    <lineage>
        <taxon>Eukaryota</taxon>
        <taxon>Viridiplantae</taxon>
        <taxon>Streptophyta</taxon>
        <taxon>Embryophyta</taxon>
        <taxon>Tracheophyta</taxon>
        <taxon>Spermatophyta</taxon>
        <taxon>Magnoliopsida</taxon>
        <taxon>eudicotyledons</taxon>
        <taxon>Gunneridae</taxon>
        <taxon>Pentapetalae</taxon>
        <taxon>rosids</taxon>
        <taxon>fabids</taxon>
        <taxon>Fabales</taxon>
        <taxon>Fabaceae</taxon>
        <taxon>Papilionoideae</taxon>
        <taxon>50 kb inversion clade</taxon>
        <taxon>NPAAA clade</taxon>
        <taxon>Hologalegina</taxon>
        <taxon>IRL clade</taxon>
        <taxon>Trifolieae</taxon>
        <taxon>Trifolium</taxon>
    </lineage>
</organism>
<keyword evidence="2" id="KW-1185">Reference proteome</keyword>
<reference evidence="1 2" key="1">
    <citation type="journal article" date="2018" name="Front. Plant Sci.">
        <title>Red Clover (Trifolium pratense) and Zigzag Clover (T. medium) - A Picture of Genomic Similarities and Differences.</title>
        <authorList>
            <person name="Dluhosova J."/>
            <person name="Istvanek J."/>
            <person name="Nedelnik J."/>
            <person name="Repkova J."/>
        </authorList>
    </citation>
    <scope>NUCLEOTIDE SEQUENCE [LARGE SCALE GENOMIC DNA]</scope>
    <source>
        <strain evidence="2">cv. 10/8</strain>
        <tissue evidence="1">Leaf</tissue>
    </source>
</reference>
<dbReference type="AlphaFoldDB" id="A0A392VQK8"/>
<comment type="caution">
    <text evidence="1">The sequence shown here is derived from an EMBL/GenBank/DDBJ whole genome shotgun (WGS) entry which is preliminary data.</text>
</comment>
<evidence type="ECO:0000313" key="1">
    <source>
        <dbReference type="EMBL" id="MCI89742.1"/>
    </source>
</evidence>
<proteinExistence type="predicted"/>
<accession>A0A392VQK8</accession>
<sequence>MVELLKIQNNGIRELATAAVLTLSSATTNKPIIASSGAAPLLVQILKSG</sequence>
<protein>
    <submittedName>
        <fullName evidence="1">U-box domain-containing protein 3-like</fullName>
    </submittedName>
</protein>
<dbReference type="Gene3D" id="1.25.10.10">
    <property type="entry name" value="Leucine-rich Repeat Variant"/>
    <property type="match status" value="1"/>
</dbReference>
<name>A0A392VQK8_9FABA</name>
<feature type="non-terminal residue" evidence="1">
    <location>
        <position position="49"/>
    </location>
</feature>
<dbReference type="Proteomes" id="UP000265520">
    <property type="component" value="Unassembled WGS sequence"/>
</dbReference>
<dbReference type="InterPro" id="IPR011989">
    <property type="entry name" value="ARM-like"/>
</dbReference>
<dbReference type="EMBL" id="LXQA011226807">
    <property type="protein sequence ID" value="MCI89742.1"/>
    <property type="molecule type" value="Genomic_DNA"/>
</dbReference>